<dbReference type="PANTHER" id="PTHR11078:SF3">
    <property type="entry name" value="ANTITERMINATION NUSB DOMAIN-CONTAINING PROTEIN"/>
    <property type="match status" value="1"/>
</dbReference>
<keyword evidence="3 6" id="KW-0694">RNA-binding</keyword>
<proteinExistence type="inferred from homology"/>
<comment type="similarity">
    <text evidence="1 6">Belongs to the NusB family.</text>
</comment>
<feature type="region of interest" description="Disordered" evidence="7">
    <location>
        <begin position="146"/>
        <end position="197"/>
    </location>
</feature>
<comment type="function">
    <text evidence="6">Involved in transcription antitermination. Required for transcription of ribosomal RNA (rRNA) genes. Binds specifically to the boxA antiterminator sequence of the ribosomal RNA (rrn) operons.</text>
</comment>
<sequence length="197" mass="21393">MTRRREKAPQATGTRRAAREFVFRVLFEADRGDLPLEAVFARSEGAMLEGDDTFTPLNPDALAFAGELVRGLSEHRAQIDDTLRRTIRGWSFDQMAQTDLNVLRLAAFEMLFTGEPHPPVIESAVRIARKFGGDESGRFVNGVLAGLSRAQNGDAPQQSPRKEGREDSRPAPQLDAEDGKGAEASADTGEVQGPAGS</sequence>
<feature type="compositionally biased region" description="Basic and acidic residues" evidence="7">
    <location>
        <begin position="160"/>
        <end position="169"/>
    </location>
</feature>
<dbReference type="CDD" id="cd00619">
    <property type="entry name" value="Terminator_NusB"/>
    <property type="match status" value="1"/>
</dbReference>
<keyword evidence="10" id="KW-1185">Reference proteome</keyword>
<evidence type="ECO:0000256" key="6">
    <source>
        <dbReference type="HAMAP-Rule" id="MF_00073"/>
    </source>
</evidence>
<accession>A0ABW5P4E1</accession>
<dbReference type="InterPro" id="IPR035926">
    <property type="entry name" value="NusB-like_sf"/>
</dbReference>
<evidence type="ECO:0000313" key="10">
    <source>
        <dbReference type="Proteomes" id="UP001597475"/>
    </source>
</evidence>
<evidence type="ECO:0000259" key="8">
    <source>
        <dbReference type="Pfam" id="PF01029"/>
    </source>
</evidence>
<dbReference type="Gene3D" id="1.10.940.10">
    <property type="entry name" value="NusB-like"/>
    <property type="match status" value="1"/>
</dbReference>
<dbReference type="SUPFAM" id="SSF48013">
    <property type="entry name" value="NusB-like"/>
    <property type="match status" value="1"/>
</dbReference>
<feature type="compositionally biased region" description="Polar residues" evidence="7">
    <location>
        <begin position="149"/>
        <end position="159"/>
    </location>
</feature>
<organism evidence="9 10">
    <name type="scientific">Deinococcus taklimakanensis</name>
    <dbReference type="NCBI Taxonomy" id="536443"/>
    <lineage>
        <taxon>Bacteria</taxon>
        <taxon>Thermotogati</taxon>
        <taxon>Deinococcota</taxon>
        <taxon>Deinococci</taxon>
        <taxon>Deinococcales</taxon>
        <taxon>Deinococcaceae</taxon>
        <taxon>Deinococcus</taxon>
    </lineage>
</organism>
<evidence type="ECO:0000313" key="9">
    <source>
        <dbReference type="EMBL" id="MFD2609998.1"/>
    </source>
</evidence>
<keyword evidence="5 6" id="KW-0804">Transcription</keyword>
<dbReference type="PANTHER" id="PTHR11078">
    <property type="entry name" value="N UTILIZATION SUBSTANCE PROTEIN B-RELATED"/>
    <property type="match status" value="1"/>
</dbReference>
<keyword evidence="4 6" id="KW-0805">Transcription regulation</keyword>
<evidence type="ECO:0000256" key="4">
    <source>
        <dbReference type="ARBA" id="ARBA00023015"/>
    </source>
</evidence>
<name>A0ABW5P4E1_9DEIO</name>
<dbReference type="NCBIfam" id="TIGR01951">
    <property type="entry name" value="nusB"/>
    <property type="match status" value="1"/>
</dbReference>
<gene>
    <name evidence="6 9" type="primary">nusB</name>
    <name evidence="9" type="ORF">ACFSR9_11205</name>
</gene>
<dbReference type="InterPro" id="IPR011605">
    <property type="entry name" value="NusB_fam"/>
</dbReference>
<evidence type="ECO:0000256" key="1">
    <source>
        <dbReference type="ARBA" id="ARBA00005952"/>
    </source>
</evidence>
<evidence type="ECO:0000256" key="3">
    <source>
        <dbReference type="ARBA" id="ARBA00022884"/>
    </source>
</evidence>
<reference evidence="10" key="1">
    <citation type="journal article" date="2019" name="Int. J. Syst. Evol. Microbiol.">
        <title>The Global Catalogue of Microorganisms (GCM) 10K type strain sequencing project: providing services to taxonomists for standard genome sequencing and annotation.</title>
        <authorList>
            <consortium name="The Broad Institute Genomics Platform"/>
            <consortium name="The Broad Institute Genome Sequencing Center for Infectious Disease"/>
            <person name="Wu L."/>
            <person name="Ma J."/>
        </authorList>
    </citation>
    <scope>NUCLEOTIDE SEQUENCE [LARGE SCALE GENOMIC DNA]</scope>
    <source>
        <strain evidence="10">KCTC 33842</strain>
    </source>
</reference>
<evidence type="ECO:0000256" key="2">
    <source>
        <dbReference type="ARBA" id="ARBA00022814"/>
    </source>
</evidence>
<dbReference type="Pfam" id="PF01029">
    <property type="entry name" value="NusB"/>
    <property type="match status" value="1"/>
</dbReference>
<feature type="domain" description="NusB/RsmB/TIM44" evidence="8">
    <location>
        <begin position="17"/>
        <end position="148"/>
    </location>
</feature>
<dbReference type="HAMAP" id="MF_00073">
    <property type="entry name" value="NusB"/>
    <property type="match status" value="1"/>
</dbReference>
<dbReference type="RefSeq" id="WP_386845815.1">
    <property type="nucleotide sequence ID" value="NZ_JBHUMK010000048.1"/>
</dbReference>
<dbReference type="Proteomes" id="UP001597475">
    <property type="component" value="Unassembled WGS sequence"/>
</dbReference>
<keyword evidence="2 6" id="KW-0889">Transcription antitermination</keyword>
<evidence type="ECO:0000256" key="7">
    <source>
        <dbReference type="SAM" id="MobiDB-lite"/>
    </source>
</evidence>
<protein>
    <recommendedName>
        <fullName evidence="6">Transcription antitermination protein NusB</fullName>
    </recommendedName>
    <alternativeName>
        <fullName evidence="6">Antitermination factor NusB</fullName>
    </alternativeName>
</protein>
<dbReference type="EMBL" id="JBHUMK010000048">
    <property type="protein sequence ID" value="MFD2609998.1"/>
    <property type="molecule type" value="Genomic_DNA"/>
</dbReference>
<evidence type="ECO:0000256" key="5">
    <source>
        <dbReference type="ARBA" id="ARBA00023163"/>
    </source>
</evidence>
<comment type="caution">
    <text evidence="9">The sequence shown here is derived from an EMBL/GenBank/DDBJ whole genome shotgun (WGS) entry which is preliminary data.</text>
</comment>
<dbReference type="InterPro" id="IPR006027">
    <property type="entry name" value="NusB_RsmB_TIM44"/>
</dbReference>